<keyword evidence="5" id="KW-1185">Reference proteome</keyword>
<dbReference type="InterPro" id="IPR013149">
    <property type="entry name" value="ADH-like_C"/>
</dbReference>
<dbReference type="GO" id="GO:0035925">
    <property type="term" value="F:mRNA 3'-UTR AU-rich region binding"/>
    <property type="evidence" value="ECO:0007669"/>
    <property type="project" value="TreeGrafter"/>
</dbReference>
<dbReference type="Pfam" id="PF08240">
    <property type="entry name" value="ADH_N"/>
    <property type="match status" value="1"/>
</dbReference>
<evidence type="ECO:0000256" key="1">
    <source>
        <dbReference type="ARBA" id="ARBA00022857"/>
    </source>
</evidence>
<evidence type="ECO:0000313" key="4">
    <source>
        <dbReference type="EMBL" id="ASM71331.1"/>
    </source>
</evidence>
<sequence length="327" mass="34858">MMTRAIRIHRHGGPEVMQLEEVELPEPDAGQVRVKNTCIGVNYADIYEREGDHGGPHFAKEMPITMGHMAVGIIDALGAGVTDRHIGERVGYIGPNSYAGHTNIPVARLFRLPDAVPDTVAGGYLLRGLTAEYLLRRLYKVQPGTTALVHAAAGGMGLILGQWGSLLGARMIGTVSSPQKAQVARAHGYDTVINYSSEDFAERTLAETNGVGADVIYDGVGKMAFLKSLDCIRPRGMVVSYGTASGNVGEFDLQRLHSKSIVVTRPTLRSWIADPDEAATASKALFDVLSGGKLHTPIGAQLPLDQAAAAHHQLASRSVTAPIVLIP</sequence>
<dbReference type="FunFam" id="3.40.50.720:FF:000053">
    <property type="entry name" value="Quinone oxidoreductase 1"/>
    <property type="match status" value="1"/>
</dbReference>
<dbReference type="InterPro" id="IPR013154">
    <property type="entry name" value="ADH-like_N"/>
</dbReference>
<dbReference type="Proteomes" id="UP000199754">
    <property type="component" value="Chromosome"/>
</dbReference>
<dbReference type="PANTHER" id="PTHR48106:SF13">
    <property type="entry name" value="QUINONE OXIDOREDUCTASE-RELATED"/>
    <property type="match status" value="1"/>
</dbReference>
<name>A0A221JX55_9RHOB</name>
<dbReference type="SUPFAM" id="SSF51735">
    <property type="entry name" value="NAD(P)-binding Rossmann-fold domains"/>
    <property type="match status" value="1"/>
</dbReference>
<proteinExistence type="predicted"/>
<dbReference type="GO" id="GO:0102523">
    <property type="term" value="F:2-chloroacrylate reductase activity"/>
    <property type="evidence" value="ECO:0007669"/>
    <property type="project" value="UniProtKB-EC"/>
</dbReference>
<dbReference type="RefSeq" id="WP_089419410.1">
    <property type="nucleotide sequence ID" value="NZ_CP022415.1"/>
</dbReference>
<dbReference type="GO" id="GO:0003960">
    <property type="term" value="F:quinone reductase (NADPH) activity"/>
    <property type="evidence" value="ECO:0007669"/>
    <property type="project" value="InterPro"/>
</dbReference>
<dbReference type="OrthoDB" id="9805883at2"/>
<protein>
    <submittedName>
        <fullName evidence="4">2-haloacrylate reductase</fullName>
        <ecNumber evidence="4">1.3.1.103</ecNumber>
    </submittedName>
</protein>
<keyword evidence="1" id="KW-0521">NADP</keyword>
<organism evidence="4 5">
    <name type="scientific">Pseudosulfitobacter pseudonitzschiae</name>
    <dbReference type="NCBI Taxonomy" id="1402135"/>
    <lineage>
        <taxon>Bacteria</taxon>
        <taxon>Pseudomonadati</taxon>
        <taxon>Pseudomonadota</taxon>
        <taxon>Alphaproteobacteria</taxon>
        <taxon>Rhodobacterales</taxon>
        <taxon>Roseobacteraceae</taxon>
        <taxon>Pseudosulfitobacter</taxon>
    </lineage>
</organism>
<dbReference type="EC" id="1.3.1.103" evidence="4"/>
<feature type="domain" description="Enoyl reductase (ER)" evidence="3">
    <location>
        <begin position="12"/>
        <end position="325"/>
    </location>
</feature>
<dbReference type="KEGG" id="spse:SULPSESMR1_00497"/>
<dbReference type="SUPFAM" id="SSF50129">
    <property type="entry name" value="GroES-like"/>
    <property type="match status" value="1"/>
</dbReference>
<dbReference type="SMART" id="SM00829">
    <property type="entry name" value="PKS_ER"/>
    <property type="match status" value="1"/>
</dbReference>
<dbReference type="EMBL" id="CP022415">
    <property type="protein sequence ID" value="ASM71331.1"/>
    <property type="molecule type" value="Genomic_DNA"/>
</dbReference>
<gene>
    <name evidence="4" type="ORF">SULPSESMR1_00497</name>
</gene>
<dbReference type="InterPro" id="IPR047618">
    <property type="entry name" value="QOR-like"/>
</dbReference>
<dbReference type="GO" id="GO:0005829">
    <property type="term" value="C:cytosol"/>
    <property type="evidence" value="ECO:0007669"/>
    <property type="project" value="TreeGrafter"/>
</dbReference>
<evidence type="ECO:0000259" key="3">
    <source>
        <dbReference type="SMART" id="SM00829"/>
    </source>
</evidence>
<dbReference type="STRING" id="1402135.SAMN05444149_10214"/>
<dbReference type="GO" id="GO:0070402">
    <property type="term" value="F:NADPH binding"/>
    <property type="evidence" value="ECO:0007669"/>
    <property type="project" value="TreeGrafter"/>
</dbReference>
<reference evidence="4 5" key="1">
    <citation type="submission" date="2017-07" db="EMBL/GenBank/DDBJ databases">
        <title>Genome Sequence of Sulfitobacter pseudonitzschiae Strain SMR1 Isolated from a culture of the Diatom Skeletonema marinoi.</title>
        <authorList>
            <person name="Topel M."/>
            <person name="Pinder M.I.M."/>
            <person name="Johansson O.N."/>
            <person name="Kourtchenko O."/>
            <person name="Godhe A."/>
            <person name="Clarke A.K."/>
        </authorList>
    </citation>
    <scope>NUCLEOTIDE SEQUENCE [LARGE SCALE GENOMIC DNA]</scope>
    <source>
        <strain evidence="4 5">SMR1</strain>
    </source>
</reference>
<keyword evidence="2 4" id="KW-0560">Oxidoreductase</keyword>
<dbReference type="InterPro" id="IPR011032">
    <property type="entry name" value="GroES-like_sf"/>
</dbReference>
<dbReference type="Gene3D" id="3.40.50.720">
    <property type="entry name" value="NAD(P)-binding Rossmann-like Domain"/>
    <property type="match status" value="1"/>
</dbReference>
<dbReference type="CDD" id="cd05286">
    <property type="entry name" value="QOR2"/>
    <property type="match status" value="1"/>
</dbReference>
<dbReference type="Gene3D" id="3.90.180.10">
    <property type="entry name" value="Medium-chain alcohol dehydrogenases, catalytic domain"/>
    <property type="match status" value="1"/>
</dbReference>
<dbReference type="InterPro" id="IPR020843">
    <property type="entry name" value="ER"/>
</dbReference>
<evidence type="ECO:0000256" key="2">
    <source>
        <dbReference type="ARBA" id="ARBA00023002"/>
    </source>
</evidence>
<accession>A0A221JX55</accession>
<dbReference type="Pfam" id="PF00107">
    <property type="entry name" value="ADH_zinc_N"/>
    <property type="match status" value="1"/>
</dbReference>
<dbReference type="InterPro" id="IPR036291">
    <property type="entry name" value="NAD(P)-bd_dom_sf"/>
</dbReference>
<evidence type="ECO:0000313" key="5">
    <source>
        <dbReference type="Proteomes" id="UP000199754"/>
    </source>
</evidence>
<dbReference type="PANTHER" id="PTHR48106">
    <property type="entry name" value="QUINONE OXIDOREDUCTASE PIG3-RELATED"/>
    <property type="match status" value="1"/>
</dbReference>
<dbReference type="AlphaFoldDB" id="A0A221JX55"/>